<dbReference type="EMBL" id="JAANER010000004">
    <property type="protein sequence ID" value="KAG9191333.1"/>
    <property type="molecule type" value="Genomic_DNA"/>
</dbReference>
<feature type="domain" description="DUF7730" evidence="1">
    <location>
        <begin position="34"/>
        <end position="60"/>
    </location>
</feature>
<keyword evidence="3" id="KW-1185">Reference proteome</keyword>
<evidence type="ECO:0000259" key="1">
    <source>
        <dbReference type="Pfam" id="PF24864"/>
    </source>
</evidence>
<protein>
    <recommendedName>
        <fullName evidence="1">DUF7730 domain-containing protein</fullName>
    </recommendedName>
</protein>
<evidence type="ECO:0000313" key="3">
    <source>
        <dbReference type="Proteomes" id="UP001199106"/>
    </source>
</evidence>
<dbReference type="PANTHER" id="PTHR38790">
    <property type="entry name" value="2EXR DOMAIN-CONTAINING PROTEIN-RELATED"/>
    <property type="match status" value="1"/>
</dbReference>
<dbReference type="Pfam" id="PF24864">
    <property type="entry name" value="DUF7730"/>
    <property type="match status" value="2"/>
</dbReference>
<name>A0AAD4NP13_9PLEO</name>
<accession>A0AAD4NP13</accession>
<dbReference type="InterPro" id="IPR056632">
    <property type="entry name" value="DUF7730"/>
</dbReference>
<evidence type="ECO:0000313" key="2">
    <source>
        <dbReference type="EMBL" id="KAG9191333.1"/>
    </source>
</evidence>
<sequence>MADVEHRIRFRRARRSKRSVLFDGKRWWNRKAKTQSQSLFLAKLPVELRLQIYEMVLGEQDEFAINFTEDEPWDCWNVRADSGCDLNVLRTCKRIYREAVTVLYSRHAFRFDSYDTLATFASTIRPQLLACIRKVVLSVTLFWYRHDGFTMQYEELLTLLSGLGGVTEVLLRYRLRENNYVEHPRLGDFMLLEQLEEEERPREYTMFYEMSEVQTGPEIGGMLFDRWVVGERRKIEMKK</sequence>
<proteinExistence type="predicted"/>
<feature type="domain" description="DUF7730" evidence="1">
    <location>
        <begin position="85"/>
        <end position="142"/>
    </location>
</feature>
<gene>
    <name evidence="2" type="ORF">G6011_09421</name>
</gene>
<dbReference type="AlphaFoldDB" id="A0AAD4NP13"/>
<comment type="caution">
    <text evidence="2">The sequence shown here is derived from an EMBL/GenBank/DDBJ whole genome shotgun (WGS) entry which is preliminary data.</text>
</comment>
<organism evidence="2 3">
    <name type="scientific">Alternaria panax</name>
    <dbReference type="NCBI Taxonomy" id="48097"/>
    <lineage>
        <taxon>Eukaryota</taxon>
        <taxon>Fungi</taxon>
        <taxon>Dikarya</taxon>
        <taxon>Ascomycota</taxon>
        <taxon>Pezizomycotina</taxon>
        <taxon>Dothideomycetes</taxon>
        <taxon>Pleosporomycetidae</taxon>
        <taxon>Pleosporales</taxon>
        <taxon>Pleosporineae</taxon>
        <taxon>Pleosporaceae</taxon>
        <taxon>Alternaria</taxon>
        <taxon>Alternaria sect. Panax</taxon>
    </lineage>
</organism>
<reference evidence="2" key="1">
    <citation type="submission" date="2021-07" db="EMBL/GenBank/DDBJ databases">
        <title>Genome Resource of American Ginseng Black Spot Pathogen Alternaria panax.</title>
        <authorList>
            <person name="Qiu C."/>
            <person name="Wang W."/>
            <person name="Liu Z."/>
        </authorList>
    </citation>
    <scope>NUCLEOTIDE SEQUENCE</scope>
    <source>
        <strain evidence="2">BNCC115425</strain>
    </source>
</reference>
<dbReference type="Proteomes" id="UP001199106">
    <property type="component" value="Unassembled WGS sequence"/>
</dbReference>